<proteinExistence type="predicted"/>
<dbReference type="Pfam" id="PF13578">
    <property type="entry name" value="Methyltransf_24"/>
    <property type="match status" value="1"/>
</dbReference>
<evidence type="ECO:0000256" key="1">
    <source>
        <dbReference type="SAM" id="MobiDB-lite"/>
    </source>
</evidence>
<keyword evidence="2" id="KW-0489">Methyltransferase</keyword>
<comment type="caution">
    <text evidence="2">The sequence shown here is derived from an EMBL/GenBank/DDBJ whole genome shotgun (WGS) entry which is preliminary data.</text>
</comment>
<dbReference type="SUPFAM" id="SSF53335">
    <property type="entry name" value="S-adenosyl-L-methionine-dependent methyltransferases"/>
    <property type="match status" value="1"/>
</dbReference>
<dbReference type="GO" id="GO:0008168">
    <property type="term" value="F:methyltransferase activity"/>
    <property type="evidence" value="ECO:0007669"/>
    <property type="project" value="UniProtKB-KW"/>
</dbReference>
<keyword evidence="2" id="KW-0808">Transferase</keyword>
<protein>
    <submittedName>
        <fullName evidence="2">Class I SAM-dependent methyltransferase</fullName>
        <ecNumber evidence="2">2.1.1.-</ecNumber>
    </submittedName>
</protein>
<dbReference type="InterPro" id="IPR029063">
    <property type="entry name" value="SAM-dependent_MTases_sf"/>
</dbReference>
<reference evidence="3" key="1">
    <citation type="journal article" date="2019" name="Int. J. Syst. Evol. Microbiol.">
        <title>The Global Catalogue of Microorganisms (GCM) 10K type strain sequencing project: providing services to taxonomists for standard genome sequencing and annotation.</title>
        <authorList>
            <consortium name="The Broad Institute Genomics Platform"/>
            <consortium name="The Broad Institute Genome Sequencing Center for Infectious Disease"/>
            <person name="Wu L."/>
            <person name="Ma J."/>
        </authorList>
    </citation>
    <scope>NUCLEOTIDE SEQUENCE [LARGE SCALE GENOMIC DNA]</scope>
    <source>
        <strain evidence="3">CGMCC 4.7638</strain>
    </source>
</reference>
<evidence type="ECO:0000313" key="2">
    <source>
        <dbReference type="EMBL" id="MFD2481804.1"/>
    </source>
</evidence>
<name>A0ABW5HXQ2_9PSEU</name>
<evidence type="ECO:0000313" key="3">
    <source>
        <dbReference type="Proteomes" id="UP001597542"/>
    </source>
</evidence>
<sequence length="321" mass="35358">MDSSSSLARRAGTRDDPYGQMREARKQPLLLHSMTVFREIFEVVFAHREIRSVVEVGVESGQVSGMYLDLGATAVYCVDPGATARLRATLAENPALHLVTTPSPEVLPELPVADLYVLDGDHNYAVVERELSWILENAPGAVVVMHDLMWPCARRDLYYEPSPLAPADKHESSADGPTAWHDELTPAGFVGAGAFTVARHAGGERNGVATAVEDVLGRKGNELWRFELVPAVFGMGVLYRATPDADERLADALRPYSNSNLLATMENNRVALYTRVLQMQYEAAAQAGHADQLADTVSAQRREIDQLKAELHRAWEALRKR</sequence>
<dbReference type="EC" id="2.1.1.-" evidence="2"/>
<keyword evidence="3" id="KW-1185">Reference proteome</keyword>
<dbReference type="Gene3D" id="3.40.50.150">
    <property type="entry name" value="Vaccinia Virus protein VP39"/>
    <property type="match status" value="1"/>
</dbReference>
<dbReference type="EMBL" id="JBHUKQ010000010">
    <property type="protein sequence ID" value="MFD2481804.1"/>
    <property type="molecule type" value="Genomic_DNA"/>
</dbReference>
<dbReference type="Proteomes" id="UP001597542">
    <property type="component" value="Unassembled WGS sequence"/>
</dbReference>
<gene>
    <name evidence="2" type="ORF">ACFSUT_16080</name>
</gene>
<organism evidence="2 3">
    <name type="scientific">Amycolatopsis albidoflavus</name>
    <dbReference type="NCBI Taxonomy" id="102226"/>
    <lineage>
        <taxon>Bacteria</taxon>
        <taxon>Bacillati</taxon>
        <taxon>Actinomycetota</taxon>
        <taxon>Actinomycetes</taxon>
        <taxon>Pseudonocardiales</taxon>
        <taxon>Pseudonocardiaceae</taxon>
        <taxon>Amycolatopsis</taxon>
    </lineage>
</organism>
<feature type="compositionally biased region" description="Basic and acidic residues" evidence="1">
    <location>
        <begin position="12"/>
        <end position="21"/>
    </location>
</feature>
<dbReference type="GO" id="GO:0032259">
    <property type="term" value="P:methylation"/>
    <property type="evidence" value="ECO:0007669"/>
    <property type="project" value="UniProtKB-KW"/>
</dbReference>
<dbReference type="RefSeq" id="WP_344272792.1">
    <property type="nucleotide sequence ID" value="NZ_BAAAHV010000011.1"/>
</dbReference>
<feature type="region of interest" description="Disordered" evidence="1">
    <location>
        <begin position="1"/>
        <end position="21"/>
    </location>
</feature>
<accession>A0ABW5HXQ2</accession>